<dbReference type="PIRSF" id="PIRSF039012">
    <property type="entry name" value="ASP"/>
    <property type="match status" value="1"/>
</dbReference>
<proteinExistence type="predicted"/>
<evidence type="ECO:0000256" key="4">
    <source>
        <dbReference type="ARBA" id="ARBA00022833"/>
    </source>
</evidence>
<dbReference type="GO" id="GO:0046872">
    <property type="term" value="F:metal ion binding"/>
    <property type="evidence" value="ECO:0007669"/>
    <property type="project" value="UniProtKB-KW"/>
</dbReference>
<evidence type="ECO:0000313" key="7">
    <source>
        <dbReference type="EMBL" id="MEJ8569178.1"/>
    </source>
</evidence>
<evidence type="ECO:0000256" key="5">
    <source>
        <dbReference type="SAM" id="SignalP"/>
    </source>
</evidence>
<dbReference type="AlphaFoldDB" id="A0AAW9RM43"/>
<accession>A0AAW9RM43</accession>
<evidence type="ECO:0000256" key="1">
    <source>
        <dbReference type="ARBA" id="ARBA00001947"/>
    </source>
</evidence>
<dbReference type="RefSeq" id="WP_354696503.1">
    <property type="nucleotide sequence ID" value="NZ_JAZHOG010000012.1"/>
</dbReference>
<evidence type="ECO:0000259" key="6">
    <source>
        <dbReference type="Pfam" id="PF24827"/>
    </source>
</evidence>
<comment type="cofactor">
    <cofactor evidence="1">
        <name>Zn(2+)</name>
        <dbReference type="ChEBI" id="CHEBI:29105"/>
    </cofactor>
</comment>
<keyword evidence="8" id="KW-1185">Reference proteome</keyword>
<evidence type="ECO:0000256" key="3">
    <source>
        <dbReference type="ARBA" id="ARBA00022801"/>
    </source>
</evidence>
<dbReference type="InterPro" id="IPR055438">
    <property type="entry name" value="AstE_AspA_cat"/>
</dbReference>
<dbReference type="EMBL" id="JAZHOG010000012">
    <property type="protein sequence ID" value="MEJ8569178.1"/>
    <property type="molecule type" value="Genomic_DNA"/>
</dbReference>
<dbReference type="GO" id="GO:0016788">
    <property type="term" value="F:hydrolase activity, acting on ester bonds"/>
    <property type="evidence" value="ECO:0007669"/>
    <property type="project" value="InterPro"/>
</dbReference>
<feature type="domain" description="Succinylglutamate desuccinylase/Aspartoacylase catalytic" evidence="6">
    <location>
        <begin position="73"/>
        <end position="290"/>
    </location>
</feature>
<comment type="caution">
    <text evidence="7">The sequence shown here is derived from an EMBL/GenBank/DDBJ whole genome shotgun (WGS) entry which is preliminary data.</text>
</comment>
<keyword evidence="2" id="KW-0479">Metal-binding</keyword>
<evidence type="ECO:0000256" key="2">
    <source>
        <dbReference type="ARBA" id="ARBA00022723"/>
    </source>
</evidence>
<feature type="chain" id="PRO_5043611859" evidence="5">
    <location>
        <begin position="30"/>
        <end position="380"/>
    </location>
</feature>
<gene>
    <name evidence="7" type="ORF">V3330_16220</name>
</gene>
<evidence type="ECO:0000313" key="8">
    <source>
        <dbReference type="Proteomes" id="UP001359886"/>
    </source>
</evidence>
<organism evidence="7 8">
    <name type="scientific">Elongatibacter sediminis</name>
    <dbReference type="NCBI Taxonomy" id="3119006"/>
    <lineage>
        <taxon>Bacteria</taxon>
        <taxon>Pseudomonadati</taxon>
        <taxon>Pseudomonadota</taxon>
        <taxon>Gammaproteobacteria</taxon>
        <taxon>Chromatiales</taxon>
        <taxon>Wenzhouxiangellaceae</taxon>
        <taxon>Elongatibacter</taxon>
    </lineage>
</organism>
<dbReference type="PANTHER" id="PTHR37326:SF1">
    <property type="entry name" value="BLL3975 PROTEIN"/>
    <property type="match status" value="1"/>
</dbReference>
<keyword evidence="3" id="KW-0378">Hydrolase</keyword>
<sequence>MKRLNPLKQVLVHCVFVTCLVALSAQAVANEAFVIDGRTIQPGTKESWNMQAGETALGPVGIPVTVINGKRNGPVFAITGATHPSEVTGVLASAFLAKKLDPNDLSGAVLIVHVQNVKGFESRTKYLNPLDNVNFNKAYPLEPLPDTVHEERHAIYHLGTSLSHYIAEKIDAEFISHADYHVDLHGGELHEAMTPNIEIFPQDQPELDKKIRFLAKAFGFPVIWETAAGSIGNLPSYGTKATKRTRSGSSGAAFMRGIPSVTLEIGSEGTLAMEEVEMALGGLESAMAHLEMIEGEKVPLDHSRVLKGGVVLYAKRAGLFVSNVAVGDEFAKGTVLGTTYNLAGEVVETFVAPENGFLTNLNTLSTLNSGDMMYVIAHTD</sequence>
<keyword evidence="5" id="KW-0732">Signal</keyword>
<dbReference type="InterPro" id="IPR053138">
    <property type="entry name" value="N-alpha-Ac-DABA_deacetylase"/>
</dbReference>
<dbReference type="PANTHER" id="PTHR37326">
    <property type="entry name" value="BLL3975 PROTEIN"/>
    <property type="match status" value="1"/>
</dbReference>
<name>A0AAW9RM43_9GAMM</name>
<reference evidence="7 8" key="1">
    <citation type="submission" date="2024-02" db="EMBL/GenBank/DDBJ databases">
        <title>A novel Wenzhouxiangellaceae bacterium, isolated from coastal sediments.</title>
        <authorList>
            <person name="Du Z.-J."/>
            <person name="Ye Y.-Q."/>
            <person name="Zhang X.-Y."/>
        </authorList>
    </citation>
    <scope>NUCLEOTIDE SEQUENCE [LARGE SCALE GENOMIC DNA]</scope>
    <source>
        <strain evidence="7 8">CH-27</strain>
    </source>
</reference>
<dbReference type="Gene3D" id="3.40.630.10">
    <property type="entry name" value="Zn peptidases"/>
    <property type="match status" value="1"/>
</dbReference>
<feature type="signal peptide" evidence="5">
    <location>
        <begin position="1"/>
        <end position="29"/>
    </location>
</feature>
<protein>
    <submittedName>
        <fullName evidence="7">Succinylglutamate desuccinylase/aspartoacylase family protein</fullName>
    </submittedName>
</protein>
<dbReference type="InterPro" id="IPR043795">
    <property type="entry name" value="N-alpha-Ac-DABA-like"/>
</dbReference>
<dbReference type="Pfam" id="PF24827">
    <property type="entry name" value="AstE_AspA_cat"/>
    <property type="match status" value="1"/>
</dbReference>
<dbReference type="SUPFAM" id="SSF53187">
    <property type="entry name" value="Zn-dependent exopeptidases"/>
    <property type="match status" value="1"/>
</dbReference>
<dbReference type="GO" id="GO:0016811">
    <property type="term" value="F:hydrolase activity, acting on carbon-nitrogen (but not peptide) bonds, in linear amides"/>
    <property type="evidence" value="ECO:0007669"/>
    <property type="project" value="InterPro"/>
</dbReference>
<dbReference type="Proteomes" id="UP001359886">
    <property type="component" value="Unassembled WGS sequence"/>
</dbReference>
<keyword evidence="4" id="KW-0862">Zinc</keyword>